<dbReference type="AlphaFoldDB" id="A0A6M1QYT6"/>
<gene>
    <name evidence="1" type="ORF">G5C66_20810</name>
</gene>
<sequence>MDAISIRGPRPCVLLQFELIDERYEMNKKTGLLRRAAAVAAFSGVAIALTTGTANAAPVTHDKDHNRTATQCVKENTGGNSDFSPSTQKAWADFICGAGQATGGAARMVSGAWVGAPGLLLMGATGDELSPAQKKAWVNWDGGAHQVGTGAAMVVSGVWVGAPGTVMDKIMGGAMPTELSDREMDQVSFLLPMDNPALDGLPVQDVPNPLGPLGTF</sequence>
<dbReference type="Proteomes" id="UP000483261">
    <property type="component" value="Unassembled WGS sequence"/>
</dbReference>
<evidence type="ECO:0000313" key="2">
    <source>
        <dbReference type="Proteomes" id="UP000483261"/>
    </source>
</evidence>
<evidence type="ECO:0000313" key="1">
    <source>
        <dbReference type="EMBL" id="NGN95165.1"/>
    </source>
</evidence>
<name>A0A6M1QYT6_9ACTN</name>
<comment type="caution">
    <text evidence="1">The sequence shown here is derived from an EMBL/GenBank/DDBJ whole genome shotgun (WGS) entry which is preliminary data.</text>
</comment>
<keyword evidence="2" id="KW-1185">Reference proteome</keyword>
<proteinExistence type="predicted"/>
<reference evidence="1 2" key="1">
    <citation type="submission" date="2020-02" db="EMBL/GenBank/DDBJ databases">
        <title>Whole-genome analyses of novel actinobacteria.</title>
        <authorList>
            <person name="Sahin N."/>
        </authorList>
    </citation>
    <scope>NUCLEOTIDE SEQUENCE [LARGE SCALE GENOMIC DNA]</scope>
    <source>
        <strain evidence="1 2">KC13</strain>
    </source>
</reference>
<organism evidence="1 2">
    <name type="scientific">Nocardioides turkmenicus</name>
    <dbReference type="NCBI Taxonomy" id="2711220"/>
    <lineage>
        <taxon>Bacteria</taxon>
        <taxon>Bacillati</taxon>
        <taxon>Actinomycetota</taxon>
        <taxon>Actinomycetes</taxon>
        <taxon>Propionibacteriales</taxon>
        <taxon>Nocardioidaceae</taxon>
        <taxon>Nocardioides</taxon>
    </lineage>
</organism>
<protein>
    <submittedName>
        <fullName evidence="1">Type III effector</fullName>
    </submittedName>
</protein>
<accession>A0A6M1QYT6</accession>
<dbReference type="EMBL" id="JAALAA010000021">
    <property type="protein sequence ID" value="NGN95165.1"/>
    <property type="molecule type" value="Genomic_DNA"/>
</dbReference>